<protein>
    <recommendedName>
        <fullName evidence="6">MPN domain-containing protein</fullName>
    </recommendedName>
</protein>
<feature type="domain" description="MPN" evidence="6">
    <location>
        <begin position="7"/>
        <end position="128"/>
    </location>
</feature>
<dbReference type="EMBL" id="RAVZ01000855">
    <property type="protein sequence ID" value="RKG63088.1"/>
    <property type="molecule type" value="Genomic_DNA"/>
</dbReference>
<dbReference type="RefSeq" id="WP_167509928.1">
    <property type="nucleotide sequence ID" value="NZ_RAVZ01000855.1"/>
</dbReference>
<evidence type="ECO:0000256" key="3">
    <source>
        <dbReference type="ARBA" id="ARBA00022801"/>
    </source>
</evidence>
<organism evidence="7 8">
    <name type="scientific">Corallococcus terminator</name>
    <dbReference type="NCBI Taxonomy" id="2316733"/>
    <lineage>
        <taxon>Bacteria</taxon>
        <taxon>Pseudomonadati</taxon>
        <taxon>Myxococcota</taxon>
        <taxon>Myxococcia</taxon>
        <taxon>Myxococcales</taxon>
        <taxon>Cystobacterineae</taxon>
        <taxon>Myxococcaceae</taxon>
        <taxon>Corallococcus</taxon>
    </lineage>
</organism>
<keyword evidence="1" id="KW-0645">Protease</keyword>
<dbReference type="Proteomes" id="UP000268094">
    <property type="component" value="Unassembled WGS sequence"/>
</dbReference>
<comment type="caution">
    <text evidence="7">The sequence shown here is derived from an EMBL/GenBank/DDBJ whole genome shotgun (WGS) entry which is preliminary data.</text>
</comment>
<dbReference type="InterPro" id="IPR037518">
    <property type="entry name" value="MPN"/>
</dbReference>
<dbReference type="InterPro" id="IPR025657">
    <property type="entry name" value="RadC_JAB"/>
</dbReference>
<dbReference type="PROSITE" id="PS50249">
    <property type="entry name" value="MPN"/>
    <property type="match status" value="1"/>
</dbReference>
<dbReference type="InterPro" id="IPR020891">
    <property type="entry name" value="UPF0758_CS"/>
</dbReference>
<evidence type="ECO:0000256" key="5">
    <source>
        <dbReference type="ARBA" id="ARBA00023049"/>
    </source>
</evidence>
<dbReference type="AlphaFoldDB" id="A0A3A8GX74"/>
<evidence type="ECO:0000313" key="7">
    <source>
        <dbReference type="EMBL" id="RKG63088.1"/>
    </source>
</evidence>
<dbReference type="InterPro" id="IPR001405">
    <property type="entry name" value="UPF0758"/>
</dbReference>
<dbReference type="PANTHER" id="PTHR30471:SF3">
    <property type="entry name" value="UPF0758 PROTEIN YEES-RELATED"/>
    <property type="match status" value="1"/>
</dbReference>
<keyword evidence="2" id="KW-0479">Metal-binding</keyword>
<dbReference type="GO" id="GO:0046872">
    <property type="term" value="F:metal ion binding"/>
    <property type="evidence" value="ECO:0007669"/>
    <property type="project" value="UniProtKB-KW"/>
</dbReference>
<dbReference type="PANTHER" id="PTHR30471">
    <property type="entry name" value="DNA REPAIR PROTEIN RADC"/>
    <property type="match status" value="1"/>
</dbReference>
<dbReference type="PROSITE" id="PS01302">
    <property type="entry name" value="UPF0758"/>
    <property type="match status" value="1"/>
</dbReference>
<feature type="non-terminal residue" evidence="7">
    <location>
        <position position="128"/>
    </location>
</feature>
<evidence type="ECO:0000256" key="1">
    <source>
        <dbReference type="ARBA" id="ARBA00022670"/>
    </source>
</evidence>
<sequence>AQEERPKLATAHAIAQYLRPRLSHLTHEEFHVLCFNSRNVLVADVCAAKGGLATCVVDPASLFRQVLQVATATALVFAHNHPSGAPEPSIQDIGLTKHLCEGADYLSVRVLDHIIIGGRDYVSFMEQG</sequence>
<keyword evidence="3" id="KW-0378">Hydrolase</keyword>
<dbReference type="CDD" id="cd08071">
    <property type="entry name" value="MPN_DUF2466"/>
    <property type="match status" value="1"/>
</dbReference>
<name>A0A3A8GX74_9BACT</name>
<evidence type="ECO:0000256" key="4">
    <source>
        <dbReference type="ARBA" id="ARBA00022833"/>
    </source>
</evidence>
<feature type="non-terminal residue" evidence="7">
    <location>
        <position position="1"/>
    </location>
</feature>
<keyword evidence="5" id="KW-0482">Metalloprotease</keyword>
<dbReference type="Gene3D" id="3.40.140.10">
    <property type="entry name" value="Cytidine Deaminase, domain 2"/>
    <property type="match status" value="1"/>
</dbReference>
<keyword evidence="8" id="KW-1185">Reference proteome</keyword>
<evidence type="ECO:0000259" key="6">
    <source>
        <dbReference type="PROSITE" id="PS50249"/>
    </source>
</evidence>
<dbReference type="Pfam" id="PF04002">
    <property type="entry name" value="RadC"/>
    <property type="match status" value="1"/>
</dbReference>
<keyword evidence="4" id="KW-0862">Zinc</keyword>
<evidence type="ECO:0000256" key="2">
    <source>
        <dbReference type="ARBA" id="ARBA00022723"/>
    </source>
</evidence>
<dbReference type="GO" id="GO:0006508">
    <property type="term" value="P:proteolysis"/>
    <property type="evidence" value="ECO:0007669"/>
    <property type="project" value="UniProtKB-KW"/>
</dbReference>
<reference evidence="8" key="1">
    <citation type="submission" date="2018-09" db="EMBL/GenBank/DDBJ databases">
        <authorList>
            <person name="Livingstone P.G."/>
            <person name="Whitworth D.E."/>
        </authorList>
    </citation>
    <scope>NUCLEOTIDE SEQUENCE [LARGE SCALE GENOMIC DNA]</scope>
    <source>
        <strain evidence="8">CA054A</strain>
    </source>
</reference>
<proteinExistence type="predicted"/>
<evidence type="ECO:0000313" key="8">
    <source>
        <dbReference type="Proteomes" id="UP000268094"/>
    </source>
</evidence>
<accession>A0A3A8GX74</accession>
<dbReference type="GO" id="GO:0008237">
    <property type="term" value="F:metallopeptidase activity"/>
    <property type="evidence" value="ECO:0007669"/>
    <property type="project" value="UniProtKB-KW"/>
</dbReference>
<gene>
    <name evidence="7" type="ORF">D7V88_42490</name>
</gene>